<proteinExistence type="predicted"/>
<dbReference type="PANTHER" id="PTHR33055:SF3">
    <property type="entry name" value="PUTATIVE TRANSPOSASE FOR IS117-RELATED"/>
    <property type="match status" value="1"/>
</dbReference>
<comment type="caution">
    <text evidence="3">The sequence shown here is derived from an EMBL/GenBank/DDBJ whole genome shotgun (WGS) entry which is preliminary data.</text>
</comment>
<dbReference type="Proteomes" id="UP001521209">
    <property type="component" value="Unassembled WGS sequence"/>
</dbReference>
<dbReference type="Pfam" id="PF01548">
    <property type="entry name" value="DEDD_Tnp_IS110"/>
    <property type="match status" value="1"/>
</dbReference>
<dbReference type="InterPro" id="IPR003346">
    <property type="entry name" value="Transposase_20"/>
</dbReference>
<keyword evidence="4" id="KW-1185">Reference proteome</keyword>
<protein>
    <submittedName>
        <fullName evidence="3">IS110 family transposase</fullName>
    </submittedName>
</protein>
<dbReference type="PANTHER" id="PTHR33055">
    <property type="entry name" value="TRANSPOSASE FOR INSERTION SEQUENCE ELEMENT IS1111A"/>
    <property type="match status" value="1"/>
</dbReference>
<dbReference type="Pfam" id="PF02371">
    <property type="entry name" value="Transposase_20"/>
    <property type="match status" value="1"/>
</dbReference>
<reference evidence="3 4" key="1">
    <citation type="submission" date="2022-01" db="EMBL/GenBank/DDBJ databases">
        <authorList>
            <person name="Won M."/>
            <person name="Kim S.-J."/>
            <person name="Kwon S.-W."/>
        </authorList>
    </citation>
    <scope>NUCLEOTIDE SEQUENCE [LARGE SCALE GENOMIC DNA]</scope>
    <source>
        <strain evidence="3 4">KCTC 23505</strain>
    </source>
</reference>
<dbReference type="EMBL" id="JAKGBZ010000102">
    <property type="protein sequence ID" value="MCF3948900.1"/>
    <property type="molecule type" value="Genomic_DNA"/>
</dbReference>
<sequence length="372" mass="41877">MRQDSKIYVGLDTSKLKISVAVAEAGREGEVRFIGDIDSAPDAVERLVTKLAKRHRELAFCYEAGPTGYGLHRQITRLGHECIVVAPSLIPKRPGERVKTNRRDALTLAKLHRAGELTAVWVPDPGHEAVRELVRAREAAMEDLRRTRQHLQSFLLRHGRVFTGHDAWTKAHTRWLCEQSFEHPTQYLVLAEYRQAIETAEIRLKRLTGQVAEVVASWSMAPVIAAHQALRGVAFLTAVTFVAEIGDVHRFDSPRQLMAYLGLVPSENSTGERIRRGNITKAGNSRARRVLIEGAWTHRFPARMSRLLQERQVGLAKAVSDIAWKAQVRLCGRYRKLMARGKRQSVVTVAIAREMAAFLWAIGREVEPHCTT</sequence>
<dbReference type="RefSeq" id="WP_235706208.1">
    <property type="nucleotide sequence ID" value="NZ_JAKGBZ010000102.1"/>
</dbReference>
<dbReference type="InterPro" id="IPR002525">
    <property type="entry name" value="Transp_IS110-like_N"/>
</dbReference>
<feature type="domain" description="Transposase IS110-like N-terminal" evidence="1">
    <location>
        <begin position="9"/>
        <end position="157"/>
    </location>
</feature>
<evidence type="ECO:0000259" key="2">
    <source>
        <dbReference type="Pfam" id="PF02371"/>
    </source>
</evidence>
<accession>A0ABS9E1L5</accession>
<evidence type="ECO:0000259" key="1">
    <source>
        <dbReference type="Pfam" id="PF01548"/>
    </source>
</evidence>
<dbReference type="NCBIfam" id="NF033542">
    <property type="entry name" value="transpos_IS110"/>
    <property type="match status" value="1"/>
</dbReference>
<gene>
    <name evidence="3" type="ORF">L2A60_19850</name>
</gene>
<evidence type="ECO:0000313" key="4">
    <source>
        <dbReference type="Proteomes" id="UP001521209"/>
    </source>
</evidence>
<dbReference type="InterPro" id="IPR047650">
    <property type="entry name" value="Transpos_IS110"/>
</dbReference>
<organism evidence="3 4">
    <name type="scientific">Acidiphilium iwatense</name>
    <dbReference type="NCBI Taxonomy" id="768198"/>
    <lineage>
        <taxon>Bacteria</taxon>
        <taxon>Pseudomonadati</taxon>
        <taxon>Pseudomonadota</taxon>
        <taxon>Alphaproteobacteria</taxon>
        <taxon>Acetobacterales</taxon>
        <taxon>Acidocellaceae</taxon>
        <taxon>Acidiphilium</taxon>
    </lineage>
</organism>
<feature type="domain" description="Transposase IS116/IS110/IS902 C-terminal" evidence="2">
    <location>
        <begin position="230"/>
        <end position="298"/>
    </location>
</feature>
<name>A0ABS9E1L5_9PROT</name>
<evidence type="ECO:0000313" key="3">
    <source>
        <dbReference type="EMBL" id="MCF3948900.1"/>
    </source>
</evidence>